<dbReference type="Gramene" id="OMP04080">
    <property type="protein sequence ID" value="OMP04080"/>
    <property type="gene ID" value="CCACVL1_02194"/>
</dbReference>
<proteinExistence type="predicted"/>
<dbReference type="AlphaFoldDB" id="A0A1R3KAF6"/>
<gene>
    <name evidence="1" type="ORF">CCACVL1_02194</name>
</gene>
<dbReference type="Proteomes" id="UP000188268">
    <property type="component" value="Unassembled WGS sequence"/>
</dbReference>
<evidence type="ECO:0000313" key="2">
    <source>
        <dbReference type="Proteomes" id="UP000188268"/>
    </source>
</evidence>
<dbReference type="EMBL" id="AWWV01005819">
    <property type="protein sequence ID" value="OMP04080.1"/>
    <property type="molecule type" value="Genomic_DNA"/>
</dbReference>
<comment type="caution">
    <text evidence="1">The sequence shown here is derived from an EMBL/GenBank/DDBJ whole genome shotgun (WGS) entry which is preliminary data.</text>
</comment>
<keyword evidence="2" id="KW-1185">Reference proteome</keyword>
<protein>
    <submittedName>
        <fullName evidence="1">Uncharacterized protein</fullName>
    </submittedName>
</protein>
<accession>A0A1R3KAF6</accession>
<reference evidence="1 2" key="1">
    <citation type="submission" date="2013-09" db="EMBL/GenBank/DDBJ databases">
        <title>Corchorus capsularis genome sequencing.</title>
        <authorList>
            <person name="Alam M."/>
            <person name="Haque M.S."/>
            <person name="Islam M.S."/>
            <person name="Emdad E.M."/>
            <person name="Islam M.M."/>
            <person name="Ahmed B."/>
            <person name="Halim A."/>
            <person name="Hossen Q.M.M."/>
            <person name="Hossain M.Z."/>
            <person name="Ahmed R."/>
            <person name="Khan M.M."/>
            <person name="Islam R."/>
            <person name="Rashid M.M."/>
            <person name="Khan S.A."/>
            <person name="Rahman M.S."/>
            <person name="Alam M."/>
        </authorList>
    </citation>
    <scope>NUCLEOTIDE SEQUENCE [LARGE SCALE GENOMIC DNA]</scope>
    <source>
        <strain evidence="2">cv. CVL-1</strain>
        <tissue evidence="1">Whole seedling</tissue>
    </source>
</reference>
<evidence type="ECO:0000313" key="1">
    <source>
        <dbReference type="EMBL" id="OMP04080.1"/>
    </source>
</evidence>
<organism evidence="1 2">
    <name type="scientific">Corchorus capsularis</name>
    <name type="common">Jute</name>
    <dbReference type="NCBI Taxonomy" id="210143"/>
    <lineage>
        <taxon>Eukaryota</taxon>
        <taxon>Viridiplantae</taxon>
        <taxon>Streptophyta</taxon>
        <taxon>Embryophyta</taxon>
        <taxon>Tracheophyta</taxon>
        <taxon>Spermatophyta</taxon>
        <taxon>Magnoliopsida</taxon>
        <taxon>eudicotyledons</taxon>
        <taxon>Gunneridae</taxon>
        <taxon>Pentapetalae</taxon>
        <taxon>rosids</taxon>
        <taxon>malvids</taxon>
        <taxon>Malvales</taxon>
        <taxon>Malvaceae</taxon>
        <taxon>Grewioideae</taxon>
        <taxon>Apeibeae</taxon>
        <taxon>Corchorus</taxon>
    </lineage>
</organism>
<name>A0A1R3KAF6_COCAP</name>
<sequence>MAHSVNVRNVNVRYVYYTTK</sequence>